<proteinExistence type="predicted"/>
<keyword evidence="1" id="KW-0472">Membrane</keyword>
<feature type="transmembrane region" description="Helical" evidence="1">
    <location>
        <begin position="12"/>
        <end position="33"/>
    </location>
</feature>
<sequence length="266" mass="28360">MIEIPRRIARRVGWVLALVGLIAALFIADAFVASHTEHVVSQEVKTNSRLPTSPDVYAGGMPYSAAVLTGDIPLLEVSSLDVEVPEFGLINASTTLRDISVRPGQVFSGDLDGAFVSTFSRSIQLDGVALGRLLGLDDLSLSNPEDISPGGGVSAEAEMTATLDGYADPATVHATLRLVKDEFYLTPTKVVDKPQGASDEEVKKAFSYQLNTGRLPLPAPATVVRLQGGALTFETQRRNITLNTAQLSPIEIAGRYDDRGNENPGN</sequence>
<protein>
    <recommendedName>
        <fullName evidence="4">DUF2993 domain-containing protein</fullName>
    </recommendedName>
</protein>
<evidence type="ECO:0008006" key="4">
    <source>
        <dbReference type="Google" id="ProtNLM"/>
    </source>
</evidence>
<dbReference type="InterPro" id="IPR021373">
    <property type="entry name" value="DUF2993"/>
</dbReference>
<organism evidence="2 3">
    <name type="scientific">Corynebacterium massiliense DSM 45435</name>
    <dbReference type="NCBI Taxonomy" id="1121364"/>
    <lineage>
        <taxon>Bacteria</taxon>
        <taxon>Bacillati</taxon>
        <taxon>Actinomycetota</taxon>
        <taxon>Actinomycetes</taxon>
        <taxon>Mycobacteriales</taxon>
        <taxon>Corynebacteriaceae</taxon>
        <taxon>Corynebacterium</taxon>
    </lineage>
</organism>
<evidence type="ECO:0000313" key="3">
    <source>
        <dbReference type="Proteomes" id="UP001220064"/>
    </source>
</evidence>
<evidence type="ECO:0000256" key="1">
    <source>
        <dbReference type="SAM" id="Phobius"/>
    </source>
</evidence>
<evidence type="ECO:0000313" key="2">
    <source>
        <dbReference type="EMBL" id="WCZ33141.1"/>
    </source>
</evidence>
<name>A0ABY7U8X4_9CORY</name>
<keyword evidence="1" id="KW-1133">Transmembrane helix</keyword>
<dbReference type="Pfam" id="PF11209">
    <property type="entry name" value="LmeA"/>
    <property type="match status" value="1"/>
</dbReference>
<accession>A0ABY7U8X4</accession>
<gene>
    <name evidence="2" type="ORF">CMASS_08630</name>
</gene>
<dbReference type="EMBL" id="CP063189">
    <property type="protein sequence ID" value="WCZ33141.1"/>
    <property type="molecule type" value="Genomic_DNA"/>
</dbReference>
<reference evidence="2 3" key="1">
    <citation type="submission" date="2020-10" db="EMBL/GenBank/DDBJ databases">
        <title>Complete genome sequence of Corynebacterium massiliense DSM 45435, type strain of Corynebacterium massiliense.</title>
        <authorList>
            <person name="Busche T."/>
            <person name="Kalinowski J."/>
            <person name="Ruckert C."/>
        </authorList>
    </citation>
    <scope>NUCLEOTIDE SEQUENCE [LARGE SCALE GENOMIC DNA]</scope>
    <source>
        <strain evidence="2 3">DSM 45435</strain>
    </source>
</reference>
<dbReference type="Proteomes" id="UP001220064">
    <property type="component" value="Chromosome"/>
</dbReference>
<keyword evidence="1" id="KW-0812">Transmembrane</keyword>
<keyword evidence="3" id="KW-1185">Reference proteome</keyword>
<dbReference type="RefSeq" id="WP_240482788.1">
    <property type="nucleotide sequence ID" value="NZ_ATVG01000006.1"/>
</dbReference>